<dbReference type="Gene3D" id="1.20.58.340">
    <property type="entry name" value="Magnesium transport protein CorA, transmembrane region"/>
    <property type="match status" value="2"/>
</dbReference>
<dbReference type="Pfam" id="PF01544">
    <property type="entry name" value="CorA"/>
    <property type="match status" value="1"/>
</dbReference>
<feature type="transmembrane region" description="Helical" evidence="7">
    <location>
        <begin position="801"/>
        <end position="820"/>
    </location>
</feature>
<dbReference type="InterPro" id="IPR044089">
    <property type="entry name" value="Alr1-like"/>
</dbReference>
<evidence type="ECO:0000256" key="2">
    <source>
        <dbReference type="ARBA" id="ARBA00009765"/>
    </source>
</evidence>
<evidence type="ECO:0000256" key="3">
    <source>
        <dbReference type="ARBA" id="ARBA00022692"/>
    </source>
</evidence>
<feature type="region of interest" description="Disordered" evidence="6">
    <location>
        <begin position="56"/>
        <end position="75"/>
    </location>
</feature>
<evidence type="ECO:0000256" key="6">
    <source>
        <dbReference type="SAM" id="MobiDB-lite"/>
    </source>
</evidence>
<evidence type="ECO:0000256" key="4">
    <source>
        <dbReference type="ARBA" id="ARBA00022989"/>
    </source>
</evidence>
<feature type="compositionally biased region" description="Low complexity" evidence="6">
    <location>
        <begin position="61"/>
        <end position="74"/>
    </location>
</feature>
<dbReference type="GO" id="GO:0015095">
    <property type="term" value="F:magnesium ion transmembrane transporter activity"/>
    <property type="evidence" value="ECO:0007669"/>
    <property type="project" value="InterPro"/>
</dbReference>
<feature type="compositionally biased region" description="Polar residues" evidence="6">
    <location>
        <begin position="112"/>
        <end position="126"/>
    </location>
</feature>
<dbReference type="CDD" id="cd12829">
    <property type="entry name" value="Alr1p-like"/>
    <property type="match status" value="1"/>
</dbReference>
<dbReference type="GO" id="GO:0010961">
    <property type="term" value="P:intracellular magnesium ion homeostasis"/>
    <property type="evidence" value="ECO:0007669"/>
    <property type="project" value="TreeGrafter"/>
</dbReference>
<dbReference type="GO" id="GO:0005886">
    <property type="term" value="C:plasma membrane"/>
    <property type="evidence" value="ECO:0007669"/>
    <property type="project" value="TreeGrafter"/>
</dbReference>
<name>A0A9P6WHS2_9ASCO</name>
<dbReference type="Proteomes" id="UP000697127">
    <property type="component" value="Unassembled WGS sequence"/>
</dbReference>
<feature type="transmembrane region" description="Helical" evidence="7">
    <location>
        <begin position="832"/>
        <end position="857"/>
    </location>
</feature>
<dbReference type="FunFam" id="1.20.58.340:FF:000016">
    <property type="entry name" value="Magnesium transporter ALR1"/>
    <property type="match status" value="1"/>
</dbReference>
<evidence type="ECO:0000313" key="9">
    <source>
        <dbReference type="Proteomes" id="UP000697127"/>
    </source>
</evidence>
<dbReference type="SUPFAM" id="SSF144083">
    <property type="entry name" value="Magnesium transport protein CorA, transmembrane region"/>
    <property type="match status" value="1"/>
</dbReference>
<evidence type="ECO:0000256" key="5">
    <source>
        <dbReference type="ARBA" id="ARBA00023136"/>
    </source>
</evidence>
<feature type="compositionally biased region" description="Basic residues" evidence="6">
    <location>
        <begin position="127"/>
        <end position="137"/>
    </location>
</feature>
<feature type="compositionally biased region" description="Polar residues" evidence="6">
    <location>
        <begin position="455"/>
        <end position="469"/>
    </location>
</feature>
<comment type="subcellular location">
    <subcellularLocation>
        <location evidence="1">Membrane</location>
        <topology evidence="1">Multi-pass membrane protein</topology>
    </subcellularLocation>
</comment>
<evidence type="ECO:0000256" key="7">
    <source>
        <dbReference type="SAM" id="Phobius"/>
    </source>
</evidence>
<feature type="compositionally biased region" description="Low complexity" evidence="6">
    <location>
        <begin position="412"/>
        <end position="444"/>
    </location>
</feature>
<proteinExistence type="inferred from homology"/>
<feature type="region of interest" description="Disordered" evidence="6">
    <location>
        <begin position="1"/>
        <end position="22"/>
    </location>
</feature>
<comment type="caution">
    <text evidence="8">The sequence shown here is derived from an EMBL/GenBank/DDBJ whole genome shotgun (WGS) entry which is preliminary data.</text>
</comment>
<feature type="compositionally biased region" description="Basic and acidic residues" evidence="6">
    <location>
        <begin position="445"/>
        <end position="454"/>
    </location>
</feature>
<feature type="transmembrane region" description="Helical" evidence="7">
    <location>
        <begin position="605"/>
        <end position="625"/>
    </location>
</feature>
<feature type="region of interest" description="Disordered" evidence="6">
    <location>
        <begin position="293"/>
        <end position="348"/>
    </location>
</feature>
<dbReference type="SUPFAM" id="SSF143865">
    <property type="entry name" value="CorA soluble domain-like"/>
    <property type="match status" value="1"/>
</dbReference>
<dbReference type="InterPro" id="IPR045861">
    <property type="entry name" value="CorA_cytoplasmic_dom"/>
</dbReference>
<keyword evidence="4 7" id="KW-1133">Transmembrane helix</keyword>
<dbReference type="PANTHER" id="PTHR21535">
    <property type="entry name" value="MAGNESIUM AND COBALT TRANSPORT PROTEIN/MITOCHONDRIAL IMPORT INNER MEMBRANE TRANSLOCASE SUBUNIT TIM8"/>
    <property type="match status" value="1"/>
</dbReference>
<dbReference type="InterPro" id="IPR002523">
    <property type="entry name" value="MgTranspt_CorA/ZnTranspt_ZntB"/>
</dbReference>
<feature type="region of interest" description="Disordered" evidence="6">
    <location>
        <begin position="408"/>
        <end position="499"/>
    </location>
</feature>
<evidence type="ECO:0000256" key="1">
    <source>
        <dbReference type="ARBA" id="ARBA00004141"/>
    </source>
</evidence>
<evidence type="ECO:0000313" key="8">
    <source>
        <dbReference type="EMBL" id="KAG0687396.1"/>
    </source>
</evidence>
<feature type="region of interest" description="Disordered" evidence="6">
    <location>
        <begin position="98"/>
        <end position="162"/>
    </location>
</feature>
<dbReference type="PANTHER" id="PTHR21535:SF55">
    <property type="entry name" value="MAGNESIUM TRANSPORTER ALR1-RELATED"/>
    <property type="match status" value="1"/>
</dbReference>
<dbReference type="EMBL" id="PUHW01000267">
    <property type="protein sequence ID" value="KAG0687396.1"/>
    <property type="molecule type" value="Genomic_DNA"/>
</dbReference>
<dbReference type="AlphaFoldDB" id="A0A9P6WHS2"/>
<protein>
    <submittedName>
        <fullName evidence="8">Mg(2+) transporter</fullName>
    </submittedName>
</protein>
<keyword evidence="3 7" id="KW-0812">Transmembrane</keyword>
<dbReference type="OrthoDB" id="29879at2759"/>
<accession>A0A9P6WHS2</accession>
<dbReference type="InterPro" id="IPR045863">
    <property type="entry name" value="CorA_TM1_TM2"/>
</dbReference>
<feature type="compositionally biased region" description="Basic and acidic residues" evidence="6">
    <location>
        <begin position="321"/>
        <end position="340"/>
    </location>
</feature>
<organism evidence="8 9">
    <name type="scientific">Pichia californica</name>
    <dbReference type="NCBI Taxonomy" id="460514"/>
    <lineage>
        <taxon>Eukaryota</taxon>
        <taxon>Fungi</taxon>
        <taxon>Dikarya</taxon>
        <taxon>Ascomycota</taxon>
        <taxon>Saccharomycotina</taxon>
        <taxon>Pichiomycetes</taxon>
        <taxon>Pichiales</taxon>
        <taxon>Pichiaceae</taxon>
        <taxon>Pichia</taxon>
    </lineage>
</organism>
<comment type="similarity">
    <text evidence="2">Belongs to the CorA metal ion transporter (MIT) (TC 1.A.35) family.</text>
</comment>
<reference evidence="8" key="1">
    <citation type="submission" date="2020-11" db="EMBL/GenBank/DDBJ databases">
        <title>Kefir isolates.</title>
        <authorList>
            <person name="Marcisauskas S."/>
            <person name="Kim Y."/>
            <person name="Blasche S."/>
        </authorList>
    </citation>
    <scope>NUCLEOTIDE SEQUENCE</scope>
    <source>
        <strain evidence="8">Olga-1</strain>
    </source>
</reference>
<keyword evidence="5 7" id="KW-0472">Membrane</keyword>
<keyword evidence="9" id="KW-1185">Reference proteome</keyword>
<dbReference type="Gene3D" id="3.30.460.20">
    <property type="entry name" value="CorA soluble domain-like"/>
    <property type="match status" value="1"/>
</dbReference>
<sequence>MSDYSNSSASESSISVSSSNDEISIHSTISGESILDDHRHQNLSLPIRTDSRLISANQDPQQQQQQQQQAQQQQNTPIIQEPLIEHHEEDNIQGTITENSVEESEPLRYKAHQQNIQSSLTTSQNKKFNKQTMKRNRTYSSCSEHSNKPAPHISEKPSKVNINSNVNSRDLLNRMVADDEYDEYAMKFNDSFKTNNGNMGNNINFASTSTTPVPLNIPARSSGTRTKSFSEQVKSFIRPKEDSVTAGGILLGSNTNHYTNTFLSDDEFENNKNISKTNQNNIGEDEAINDDSSMRRMSHHSNNLAKITSRASSRSTRRKVGRDGNDVDSDVDSHASRESQETEEDVCFPMLPEHIRIRGIDFDEIEEFIAEQREENERIANREKELRMGTNSITTSSQKVSSAALKYTPKQNINNNNNDNSTDNFNINKNKNNNKFGNSSSDISIKSEKSDKYQYESTSTNNFSTSYDNNMKESDPQNVTFHPQGNREEEDEDNNATDLPTRFSFFSSEVEETIHAADIPSLVRRGQPFKELFEPEDSIWWLDCTCPTDSEMKMLAKAFSIHPLTAEDIRMQETREKVELFKSYYFVSFHTFETDAESEDFLEPINVYIVVFKSGILTFHFSQIANPANVRRRVRQLRDYVNVSADWLCYAMIDDITDGFAPIIQSIEYEADAIEDSVFLSRENDFGRMLLKIGESRRKVMTLMRLLQGKADVIKMFSKRCQDEAASRRVNGGISNNNGQAQPSADIALYLGDIQDHIITMFQSLLSYEKIFSRSHSNYLAQLQVESFYSNIRVTDMLSKVTLLGTILVPMNLVTGLFGMNVKVPGNGQTNYGWFGGIIGFIFLLVFVLVIGASYYLKYVEKKASGDTLSSGISMKSFGFGRKKKNQNNKGGRNDAVSLPTRFTRYGDW</sequence>
<gene>
    <name evidence="8" type="primary">ALR1</name>
    <name evidence="8" type="ORF">C6P40_002393</name>
</gene>